<dbReference type="AlphaFoldDB" id="A0AAI9U557"/>
<reference evidence="2 3" key="1">
    <citation type="submission" date="2016-10" db="EMBL/GenBank/DDBJ databases">
        <title>The genome sequence of Colletotrichum fioriniae PJ7.</title>
        <authorList>
            <person name="Baroncelli R."/>
        </authorList>
    </citation>
    <scope>NUCLEOTIDE SEQUENCE [LARGE SCALE GENOMIC DNA]</scope>
    <source>
        <strain evidence="2">Col 31</strain>
    </source>
</reference>
<keyword evidence="1" id="KW-0812">Transmembrane</keyword>
<evidence type="ECO:0000313" key="3">
    <source>
        <dbReference type="Proteomes" id="UP001239795"/>
    </source>
</evidence>
<evidence type="ECO:0000313" key="2">
    <source>
        <dbReference type="EMBL" id="KAK1451888.1"/>
    </source>
</evidence>
<keyword evidence="1" id="KW-1133">Transmembrane helix</keyword>
<keyword evidence="3" id="KW-1185">Reference proteome</keyword>
<accession>A0AAI9U557</accession>
<dbReference type="EMBL" id="MLGG01000046">
    <property type="protein sequence ID" value="KAK1451888.1"/>
    <property type="molecule type" value="Genomic_DNA"/>
</dbReference>
<evidence type="ECO:0000256" key="1">
    <source>
        <dbReference type="SAM" id="Phobius"/>
    </source>
</evidence>
<proteinExistence type="predicted"/>
<protein>
    <submittedName>
        <fullName evidence="2">Uncharacterized protein</fullName>
    </submittedName>
</protein>
<comment type="caution">
    <text evidence="2">The sequence shown here is derived from an EMBL/GenBank/DDBJ whole genome shotgun (WGS) entry which is preliminary data.</text>
</comment>
<sequence>MSLYAACGPVHRTLVALWLPGLADAISVVIGFFFIAPLFFFAFTANTHYRLATAWRPFRRVAAREMGGKNAWTTRNDGYPSCVYSITPFSLLFLI</sequence>
<name>A0AAI9U557_9PEZI</name>
<keyword evidence="1" id="KW-0472">Membrane</keyword>
<organism evidence="2 3">
    <name type="scientific">Colletotrichum melonis</name>
    <dbReference type="NCBI Taxonomy" id="1209925"/>
    <lineage>
        <taxon>Eukaryota</taxon>
        <taxon>Fungi</taxon>
        <taxon>Dikarya</taxon>
        <taxon>Ascomycota</taxon>
        <taxon>Pezizomycotina</taxon>
        <taxon>Sordariomycetes</taxon>
        <taxon>Hypocreomycetidae</taxon>
        <taxon>Glomerellales</taxon>
        <taxon>Glomerellaceae</taxon>
        <taxon>Colletotrichum</taxon>
        <taxon>Colletotrichum acutatum species complex</taxon>
    </lineage>
</organism>
<gene>
    <name evidence="2" type="ORF">CMEL01_06462</name>
</gene>
<dbReference type="Proteomes" id="UP001239795">
    <property type="component" value="Unassembled WGS sequence"/>
</dbReference>
<feature type="transmembrane region" description="Helical" evidence="1">
    <location>
        <begin position="25"/>
        <end position="49"/>
    </location>
</feature>